<dbReference type="SUPFAM" id="SSF47473">
    <property type="entry name" value="EF-hand"/>
    <property type="match status" value="1"/>
</dbReference>
<dbReference type="PANTHER" id="PTHR10827">
    <property type="entry name" value="RETICULOCALBIN"/>
    <property type="match status" value="1"/>
</dbReference>
<dbReference type="PANTHER" id="PTHR10827:SF98">
    <property type="entry name" value="45 KDA CALCIUM-BINDING PROTEIN"/>
    <property type="match status" value="1"/>
</dbReference>
<dbReference type="Pfam" id="PF13499">
    <property type="entry name" value="EF-hand_7"/>
    <property type="match status" value="1"/>
</dbReference>
<sequence length="221" mass="23955">MTRSFLFVALASALVAGTAFAAPGAAEGRQGAMTRLDANGDGAIDKAEAAQAPRLAERFDRMDRNGDGRLTADERPQRRGHRGGPGGGLDRIVKLDANQDGRISKVEVADMPRLAERFDAIDRNRDGYIVRSELRAHHEAMRAEHEAKREERRQARFAEADGNNDGRLSKAEVDASMPRLAPAFAFMDENRDGYLSASEAEPIGGQRGHGGHADRGGPGRR</sequence>
<proteinExistence type="predicted"/>
<evidence type="ECO:0000256" key="1">
    <source>
        <dbReference type="ARBA" id="ARBA00022723"/>
    </source>
</evidence>
<feature type="region of interest" description="Disordered" evidence="3">
    <location>
        <begin position="195"/>
        <end position="221"/>
    </location>
</feature>
<protein>
    <submittedName>
        <fullName evidence="6">EF-hand domain-containing protein</fullName>
    </submittedName>
</protein>
<dbReference type="Proteomes" id="UP000552587">
    <property type="component" value="Unassembled WGS sequence"/>
</dbReference>
<evidence type="ECO:0000259" key="5">
    <source>
        <dbReference type="PROSITE" id="PS50222"/>
    </source>
</evidence>
<keyword evidence="7" id="KW-1185">Reference proteome</keyword>
<keyword evidence="4" id="KW-0732">Signal</keyword>
<evidence type="ECO:0000256" key="3">
    <source>
        <dbReference type="SAM" id="MobiDB-lite"/>
    </source>
</evidence>
<keyword evidence="1" id="KW-0479">Metal-binding</keyword>
<evidence type="ECO:0000313" key="6">
    <source>
        <dbReference type="EMBL" id="MBB1087352.1"/>
    </source>
</evidence>
<dbReference type="Pfam" id="PF13202">
    <property type="entry name" value="EF-hand_5"/>
    <property type="match status" value="4"/>
</dbReference>
<evidence type="ECO:0000313" key="7">
    <source>
        <dbReference type="Proteomes" id="UP000552587"/>
    </source>
</evidence>
<feature type="domain" description="EF-hand" evidence="5">
    <location>
        <begin position="148"/>
        <end position="183"/>
    </location>
</feature>
<dbReference type="EMBL" id="JACHTE010000002">
    <property type="protein sequence ID" value="MBB1087352.1"/>
    <property type="molecule type" value="Genomic_DNA"/>
</dbReference>
<comment type="caution">
    <text evidence="6">The sequence shown here is derived from an EMBL/GenBank/DDBJ whole genome shotgun (WGS) entry which is preliminary data.</text>
</comment>
<feature type="region of interest" description="Disordered" evidence="3">
    <location>
        <begin position="140"/>
        <end position="169"/>
    </location>
</feature>
<evidence type="ECO:0000256" key="4">
    <source>
        <dbReference type="SAM" id="SignalP"/>
    </source>
</evidence>
<gene>
    <name evidence="6" type="ORF">H4F99_02480</name>
</gene>
<evidence type="ECO:0000256" key="2">
    <source>
        <dbReference type="ARBA" id="ARBA00022737"/>
    </source>
</evidence>
<dbReference type="Gene3D" id="1.10.238.10">
    <property type="entry name" value="EF-hand"/>
    <property type="match status" value="3"/>
</dbReference>
<dbReference type="PROSITE" id="PS50222">
    <property type="entry name" value="EF_HAND_2"/>
    <property type="match status" value="2"/>
</dbReference>
<dbReference type="GO" id="GO:0005509">
    <property type="term" value="F:calcium ion binding"/>
    <property type="evidence" value="ECO:0007669"/>
    <property type="project" value="InterPro"/>
</dbReference>
<dbReference type="RefSeq" id="WP_182668154.1">
    <property type="nucleotide sequence ID" value="NZ_JACHTE010000002.1"/>
</dbReference>
<name>A0A7W3U1U5_9GAMM</name>
<dbReference type="InterPro" id="IPR018247">
    <property type="entry name" value="EF_Hand_1_Ca_BS"/>
</dbReference>
<feature type="compositionally biased region" description="Basic and acidic residues" evidence="3">
    <location>
        <begin position="58"/>
        <end position="77"/>
    </location>
</feature>
<dbReference type="InterPro" id="IPR002048">
    <property type="entry name" value="EF_hand_dom"/>
</dbReference>
<organism evidence="6 7">
    <name type="scientific">Marilutibacter penaei</name>
    <dbReference type="NCBI Taxonomy" id="2759900"/>
    <lineage>
        <taxon>Bacteria</taxon>
        <taxon>Pseudomonadati</taxon>
        <taxon>Pseudomonadota</taxon>
        <taxon>Gammaproteobacteria</taxon>
        <taxon>Lysobacterales</taxon>
        <taxon>Lysobacteraceae</taxon>
        <taxon>Marilutibacter</taxon>
    </lineage>
</organism>
<feature type="chain" id="PRO_5030573766" evidence="4">
    <location>
        <begin position="22"/>
        <end position="221"/>
    </location>
</feature>
<reference evidence="6 7" key="1">
    <citation type="submission" date="2020-07" db="EMBL/GenBank/DDBJ databases">
        <authorList>
            <person name="Xu S."/>
            <person name="Li A."/>
        </authorList>
    </citation>
    <scope>NUCLEOTIDE SEQUENCE [LARGE SCALE GENOMIC DNA]</scope>
    <source>
        <strain evidence="6 7">SG-8</strain>
    </source>
</reference>
<keyword evidence="2" id="KW-0677">Repeat</keyword>
<dbReference type="InterPro" id="IPR011992">
    <property type="entry name" value="EF-hand-dom_pair"/>
</dbReference>
<dbReference type="PROSITE" id="PS00018">
    <property type="entry name" value="EF_HAND_1"/>
    <property type="match status" value="1"/>
</dbReference>
<feature type="domain" description="EF-hand" evidence="5">
    <location>
        <begin position="109"/>
        <end position="144"/>
    </location>
</feature>
<feature type="compositionally biased region" description="Basic and acidic residues" evidence="3">
    <location>
        <begin position="211"/>
        <end position="221"/>
    </location>
</feature>
<feature type="signal peptide" evidence="4">
    <location>
        <begin position="1"/>
        <end position="21"/>
    </location>
</feature>
<feature type="region of interest" description="Disordered" evidence="3">
    <location>
        <begin position="58"/>
        <end position="92"/>
    </location>
</feature>
<accession>A0A7W3U1U5</accession>
<feature type="compositionally biased region" description="Basic and acidic residues" evidence="3">
    <location>
        <begin position="140"/>
        <end position="159"/>
    </location>
</feature>
<dbReference type="AlphaFoldDB" id="A0A7W3U1U5"/>